<dbReference type="Proteomes" id="UP000309997">
    <property type="component" value="Unassembled WGS sequence"/>
</dbReference>
<protein>
    <submittedName>
        <fullName evidence="1">Uncharacterized protein</fullName>
    </submittedName>
</protein>
<comment type="caution">
    <text evidence="1">The sequence shown here is derived from an EMBL/GenBank/DDBJ whole genome shotgun (WGS) entry which is preliminary data.</text>
</comment>
<sequence length="123" mass="13112">SFLPSTKLLLTPNQSPLLTKKHQIRDAHRAPPTTTPASQPPSPPSSNQQSRQPLVKEEKKVKPKEKKADQILSLPEKDKRCFSLALQINAAAATDPAPPPPAVDSAAQAAEGMAPAADNQMHG</sequence>
<name>A0ACC4BD97_POPAL</name>
<gene>
    <name evidence="1" type="ORF">D5086_021600</name>
</gene>
<feature type="non-terminal residue" evidence="1">
    <location>
        <position position="1"/>
    </location>
</feature>
<proteinExistence type="predicted"/>
<reference evidence="1 2" key="1">
    <citation type="journal article" date="2024" name="Plant Biotechnol. J.">
        <title>Genome and CRISPR/Cas9 system of a widespread forest tree (Populus alba) in the world.</title>
        <authorList>
            <person name="Liu Y.J."/>
            <person name="Jiang P.F."/>
            <person name="Han X.M."/>
            <person name="Li X.Y."/>
            <person name="Wang H.M."/>
            <person name="Wang Y.J."/>
            <person name="Wang X.X."/>
            <person name="Zeng Q.Y."/>
        </authorList>
    </citation>
    <scope>NUCLEOTIDE SEQUENCE [LARGE SCALE GENOMIC DNA]</scope>
    <source>
        <strain evidence="2">cv. PAL-ZL1</strain>
    </source>
</reference>
<organism evidence="1 2">
    <name type="scientific">Populus alba</name>
    <name type="common">White poplar</name>
    <dbReference type="NCBI Taxonomy" id="43335"/>
    <lineage>
        <taxon>Eukaryota</taxon>
        <taxon>Viridiplantae</taxon>
        <taxon>Streptophyta</taxon>
        <taxon>Embryophyta</taxon>
        <taxon>Tracheophyta</taxon>
        <taxon>Spermatophyta</taxon>
        <taxon>Magnoliopsida</taxon>
        <taxon>eudicotyledons</taxon>
        <taxon>Gunneridae</taxon>
        <taxon>Pentapetalae</taxon>
        <taxon>rosids</taxon>
        <taxon>fabids</taxon>
        <taxon>Malpighiales</taxon>
        <taxon>Salicaceae</taxon>
        <taxon>Saliceae</taxon>
        <taxon>Populus</taxon>
    </lineage>
</organism>
<dbReference type="EMBL" id="RCHU02000011">
    <property type="protein sequence ID" value="KAL3576317.1"/>
    <property type="molecule type" value="Genomic_DNA"/>
</dbReference>
<keyword evidence="2" id="KW-1185">Reference proteome</keyword>
<evidence type="ECO:0000313" key="2">
    <source>
        <dbReference type="Proteomes" id="UP000309997"/>
    </source>
</evidence>
<accession>A0ACC4BD97</accession>
<evidence type="ECO:0000313" key="1">
    <source>
        <dbReference type="EMBL" id="KAL3576317.1"/>
    </source>
</evidence>